<comment type="caution">
    <text evidence="2">The sequence shown here is derived from an EMBL/GenBank/DDBJ whole genome shotgun (WGS) entry which is preliminary data.</text>
</comment>
<dbReference type="Proteomes" id="UP000283981">
    <property type="component" value="Unassembled WGS sequence"/>
</dbReference>
<dbReference type="Proteomes" id="UP000284472">
    <property type="component" value="Unassembled WGS sequence"/>
</dbReference>
<dbReference type="EMBL" id="QSIR01000057">
    <property type="protein sequence ID" value="RHC99500.1"/>
    <property type="molecule type" value="Genomic_DNA"/>
</dbReference>
<dbReference type="EMBL" id="JAJBOM010000019">
    <property type="protein sequence ID" value="MCB5619994.1"/>
    <property type="molecule type" value="Genomic_DNA"/>
</dbReference>
<dbReference type="Proteomes" id="UP001297370">
    <property type="component" value="Unassembled WGS sequence"/>
</dbReference>
<reference evidence="1" key="2">
    <citation type="submission" date="2021-10" db="EMBL/GenBank/DDBJ databases">
        <title>Collection of gut derived symbiotic bacterial strains cultured from healthy donors.</title>
        <authorList>
            <person name="Lin H."/>
            <person name="Littmann E."/>
            <person name="Claire K."/>
            <person name="Pamer E."/>
        </authorList>
    </citation>
    <scope>NUCLEOTIDE SEQUENCE</scope>
    <source>
        <strain evidence="1">MSK.23.18</strain>
    </source>
</reference>
<evidence type="ECO:0000313" key="4">
    <source>
        <dbReference type="EMBL" id="RHG78025.1"/>
    </source>
</evidence>
<evidence type="ECO:0000313" key="1">
    <source>
        <dbReference type="EMBL" id="MCB5619994.1"/>
    </source>
</evidence>
<dbReference type="RefSeq" id="WP_118044251.1">
    <property type="nucleotide sequence ID" value="NZ_JAAIQY010000019.1"/>
</dbReference>
<reference evidence="5 6" key="1">
    <citation type="submission" date="2018-08" db="EMBL/GenBank/DDBJ databases">
        <title>A genome reference for cultivated species of the human gut microbiota.</title>
        <authorList>
            <person name="Zou Y."/>
            <person name="Xue W."/>
            <person name="Luo G."/>
        </authorList>
    </citation>
    <scope>NUCLEOTIDE SEQUENCE [LARGE SCALE GENOMIC DNA]</scope>
    <source>
        <strain evidence="4 6">AM21-18</strain>
        <strain evidence="3 7">AM32-6</strain>
        <strain evidence="2 5">TF01-20-2</strain>
    </source>
</reference>
<dbReference type="Proteomes" id="UP000260808">
    <property type="component" value="Unassembled WGS sequence"/>
</dbReference>
<evidence type="ECO:0000313" key="3">
    <source>
        <dbReference type="EMBL" id="RHC99500.1"/>
    </source>
</evidence>
<evidence type="ECO:0000313" key="2">
    <source>
        <dbReference type="EMBL" id="RGM13884.1"/>
    </source>
</evidence>
<gene>
    <name evidence="4" type="ORF">DW243_17935</name>
    <name evidence="3" type="ORF">DW812_18060</name>
    <name evidence="2" type="ORF">DXC31_18520</name>
    <name evidence="1" type="ORF">LIQ08_12675</name>
</gene>
<evidence type="ECO:0000313" key="5">
    <source>
        <dbReference type="Proteomes" id="UP000260808"/>
    </source>
</evidence>
<proteinExistence type="predicted"/>
<evidence type="ECO:0000313" key="7">
    <source>
        <dbReference type="Proteomes" id="UP000284472"/>
    </source>
</evidence>
<organism evidence="2 5">
    <name type="scientific">Mediterraneibacter gnavus</name>
    <name type="common">Ruminococcus gnavus</name>
    <dbReference type="NCBI Taxonomy" id="33038"/>
    <lineage>
        <taxon>Bacteria</taxon>
        <taxon>Bacillati</taxon>
        <taxon>Bacillota</taxon>
        <taxon>Clostridia</taxon>
        <taxon>Lachnospirales</taxon>
        <taxon>Lachnospiraceae</taxon>
        <taxon>Mediterraneibacter</taxon>
    </lineage>
</organism>
<evidence type="ECO:0000313" key="6">
    <source>
        <dbReference type="Proteomes" id="UP000283981"/>
    </source>
</evidence>
<accession>A0A3E4UQX1</accession>
<dbReference type="EMBL" id="QSSX01000123">
    <property type="protein sequence ID" value="RGM13884.1"/>
    <property type="molecule type" value="Genomic_DNA"/>
</dbReference>
<dbReference type="AlphaFoldDB" id="A0A3E4UQX1"/>
<protein>
    <submittedName>
        <fullName evidence="2">Uncharacterized protein</fullName>
    </submittedName>
</protein>
<sequence>MRKAGVVSTDVKGEDNEFYHDIISLFKIYRSVNWKMQIKINQVKQCFHTEYGTDVDEFLDSVYQAGMDINLDMEDMRERIESINQANKYLKLIDEAVELMRKYHPQGEKYYWVLYYTYMSAYRAENTDEILDKLEPHFPRIPRIHRATYFRWRDKAFEAVSNILWGYEAKNQQILKQVNQNYQE</sequence>
<dbReference type="EMBL" id="QRIS01000062">
    <property type="protein sequence ID" value="RHG78025.1"/>
    <property type="molecule type" value="Genomic_DNA"/>
</dbReference>
<name>A0A3E4UQX1_MEDGN</name>